<evidence type="ECO:0000256" key="2">
    <source>
        <dbReference type="SAM" id="Phobius"/>
    </source>
</evidence>
<name>A0AAW2W090_9LAMI</name>
<keyword evidence="2" id="KW-0812">Transmembrane</keyword>
<evidence type="ECO:0000259" key="3">
    <source>
        <dbReference type="Pfam" id="PF01764"/>
    </source>
</evidence>
<keyword evidence="2" id="KW-1133">Transmembrane helix</keyword>
<keyword evidence="2" id="KW-0472">Membrane</keyword>
<dbReference type="InterPro" id="IPR051218">
    <property type="entry name" value="Sec_MonoDiacylglyc_Lipase"/>
</dbReference>
<gene>
    <name evidence="4" type="ORF">Slati_2788300</name>
</gene>
<reference evidence="4" key="1">
    <citation type="submission" date="2020-06" db="EMBL/GenBank/DDBJ databases">
        <authorList>
            <person name="Li T."/>
            <person name="Hu X."/>
            <person name="Zhang T."/>
            <person name="Song X."/>
            <person name="Zhang H."/>
            <person name="Dai N."/>
            <person name="Sheng W."/>
            <person name="Hou X."/>
            <person name="Wei L."/>
        </authorList>
    </citation>
    <scope>NUCLEOTIDE SEQUENCE</scope>
    <source>
        <strain evidence="4">KEN1</strain>
        <tissue evidence="4">Leaf</tissue>
    </source>
</reference>
<dbReference type="GO" id="GO:0006629">
    <property type="term" value="P:lipid metabolic process"/>
    <property type="evidence" value="ECO:0007669"/>
    <property type="project" value="InterPro"/>
</dbReference>
<comment type="caution">
    <text evidence="4">The sequence shown here is derived from an EMBL/GenBank/DDBJ whole genome shotgun (WGS) entry which is preliminary data.</text>
</comment>
<evidence type="ECO:0000256" key="1">
    <source>
        <dbReference type="ARBA" id="ARBA00022801"/>
    </source>
</evidence>
<dbReference type="AlphaFoldDB" id="A0AAW2W090"/>
<dbReference type="Gene3D" id="3.40.50.1820">
    <property type="entry name" value="alpha/beta hydrolase"/>
    <property type="match status" value="1"/>
</dbReference>
<dbReference type="PANTHER" id="PTHR45856">
    <property type="entry name" value="ALPHA/BETA-HYDROLASES SUPERFAMILY PROTEIN"/>
    <property type="match status" value="1"/>
</dbReference>
<feature type="transmembrane region" description="Helical" evidence="2">
    <location>
        <begin position="61"/>
        <end position="81"/>
    </location>
</feature>
<protein>
    <submittedName>
        <fullName evidence="4">Lipase</fullName>
    </submittedName>
</protein>
<dbReference type="Pfam" id="PF01764">
    <property type="entry name" value="Lipase_3"/>
    <property type="match status" value="1"/>
</dbReference>
<dbReference type="InterPro" id="IPR029058">
    <property type="entry name" value="AB_hydrolase_fold"/>
</dbReference>
<dbReference type="CDD" id="cd00519">
    <property type="entry name" value="Lipase_3"/>
    <property type="match status" value="1"/>
</dbReference>
<reference evidence="4" key="2">
    <citation type="journal article" date="2024" name="Plant">
        <title>Genomic evolution and insights into agronomic trait innovations of Sesamum species.</title>
        <authorList>
            <person name="Miao H."/>
            <person name="Wang L."/>
            <person name="Qu L."/>
            <person name="Liu H."/>
            <person name="Sun Y."/>
            <person name="Le M."/>
            <person name="Wang Q."/>
            <person name="Wei S."/>
            <person name="Zheng Y."/>
            <person name="Lin W."/>
            <person name="Duan Y."/>
            <person name="Cao H."/>
            <person name="Xiong S."/>
            <person name="Wang X."/>
            <person name="Wei L."/>
            <person name="Li C."/>
            <person name="Ma Q."/>
            <person name="Ju M."/>
            <person name="Zhao R."/>
            <person name="Li G."/>
            <person name="Mu C."/>
            <person name="Tian Q."/>
            <person name="Mei H."/>
            <person name="Zhang T."/>
            <person name="Gao T."/>
            <person name="Zhang H."/>
        </authorList>
    </citation>
    <scope>NUCLEOTIDE SEQUENCE</scope>
    <source>
        <strain evidence="4">KEN1</strain>
    </source>
</reference>
<sequence length="430" mass="47983">MTSKSFINTGNCVSVQSEKLSSNSHGVALRLLTLSDTYRRETRNVGRIGAPNFDRAVQIGMGTRTLLIVGIFISLFAFSSCRELNVKLKNKHNQQHQFTSYNHTLARILVQYASAVYLSDLTELFTWTCSRCGGLTEGFEIELIVDVQHCLQDYLFMSFAGICGVAADLNAIVIAFRGTQETSIQNWVEDLYWKQLDSDYPGVDDAKVHHGFYSAYHNTSLRPGILSAVQEAKELYGDIKIMVTGHSMGGAMAAFCGLDLRLSLGEQNVQVLTFGQPRIGNAAFASYYSQVVPNTIRITNGHDIVPHLPPYYYYFPQKTYHHFPREVWLYNIGFGSLIYTVEKTIQIRYACVFATSVTVSMTKSVRGNSISDHLTYYGVQMGCDASSGCKIIMDPRVVGYGKTDQQGNLILSRDPSRSILKLKTDQSSFS</sequence>
<proteinExistence type="predicted"/>
<dbReference type="GO" id="GO:0016787">
    <property type="term" value="F:hydrolase activity"/>
    <property type="evidence" value="ECO:0007669"/>
    <property type="project" value="UniProtKB-KW"/>
</dbReference>
<evidence type="ECO:0000313" key="4">
    <source>
        <dbReference type="EMBL" id="KAL0434540.1"/>
    </source>
</evidence>
<feature type="domain" description="Fungal lipase-type" evidence="3">
    <location>
        <begin position="173"/>
        <end position="311"/>
    </location>
</feature>
<dbReference type="EMBL" id="JACGWN010000009">
    <property type="protein sequence ID" value="KAL0434540.1"/>
    <property type="molecule type" value="Genomic_DNA"/>
</dbReference>
<dbReference type="InterPro" id="IPR002921">
    <property type="entry name" value="Fungal_lipase-type"/>
</dbReference>
<dbReference type="PANTHER" id="PTHR45856:SF11">
    <property type="entry name" value="FUNGAL LIPASE-LIKE DOMAIN-CONTAINING PROTEIN"/>
    <property type="match status" value="1"/>
</dbReference>
<organism evidence="4">
    <name type="scientific">Sesamum latifolium</name>
    <dbReference type="NCBI Taxonomy" id="2727402"/>
    <lineage>
        <taxon>Eukaryota</taxon>
        <taxon>Viridiplantae</taxon>
        <taxon>Streptophyta</taxon>
        <taxon>Embryophyta</taxon>
        <taxon>Tracheophyta</taxon>
        <taxon>Spermatophyta</taxon>
        <taxon>Magnoliopsida</taxon>
        <taxon>eudicotyledons</taxon>
        <taxon>Gunneridae</taxon>
        <taxon>Pentapetalae</taxon>
        <taxon>asterids</taxon>
        <taxon>lamiids</taxon>
        <taxon>Lamiales</taxon>
        <taxon>Pedaliaceae</taxon>
        <taxon>Sesamum</taxon>
    </lineage>
</organism>
<dbReference type="SUPFAM" id="SSF53474">
    <property type="entry name" value="alpha/beta-Hydrolases"/>
    <property type="match status" value="1"/>
</dbReference>
<accession>A0AAW2W090</accession>
<keyword evidence="1" id="KW-0378">Hydrolase</keyword>